<evidence type="ECO:0000313" key="1">
    <source>
        <dbReference type="EMBL" id="KAK3000278.1"/>
    </source>
</evidence>
<dbReference type="GO" id="GO:0006398">
    <property type="term" value="P:mRNA 3'-end processing by stem-loop binding and cleavage"/>
    <property type="evidence" value="ECO:0007669"/>
    <property type="project" value="TreeGrafter"/>
</dbReference>
<protein>
    <submittedName>
        <fullName evidence="1">Uncharacterized protein</fullName>
    </submittedName>
</protein>
<keyword evidence="2" id="KW-1185">Reference proteome</keyword>
<dbReference type="PANTHER" id="PTHR11203:SF11">
    <property type="entry name" value="CLEAVAGE AND POLYADENYLATION SPECIFICITY FACTOR SUBUNIT 3"/>
    <property type="match status" value="1"/>
</dbReference>
<dbReference type="GO" id="GO:0003723">
    <property type="term" value="F:RNA binding"/>
    <property type="evidence" value="ECO:0007669"/>
    <property type="project" value="TreeGrafter"/>
</dbReference>
<comment type="caution">
    <text evidence="1">The sequence shown here is derived from an EMBL/GenBank/DDBJ whole genome shotgun (WGS) entry which is preliminary data.</text>
</comment>
<dbReference type="PANTHER" id="PTHR11203">
    <property type="entry name" value="CLEAVAGE AND POLYADENYLATION SPECIFICITY FACTOR FAMILY MEMBER"/>
    <property type="match status" value="1"/>
</dbReference>
<dbReference type="GO" id="GO:0004521">
    <property type="term" value="F:RNA endonuclease activity"/>
    <property type="evidence" value="ECO:0007669"/>
    <property type="project" value="TreeGrafter"/>
</dbReference>
<organism evidence="1 2">
    <name type="scientific">Escallonia herrerae</name>
    <dbReference type="NCBI Taxonomy" id="1293975"/>
    <lineage>
        <taxon>Eukaryota</taxon>
        <taxon>Viridiplantae</taxon>
        <taxon>Streptophyta</taxon>
        <taxon>Embryophyta</taxon>
        <taxon>Tracheophyta</taxon>
        <taxon>Spermatophyta</taxon>
        <taxon>Magnoliopsida</taxon>
        <taxon>eudicotyledons</taxon>
        <taxon>Gunneridae</taxon>
        <taxon>Pentapetalae</taxon>
        <taxon>asterids</taxon>
        <taxon>campanulids</taxon>
        <taxon>Escalloniales</taxon>
        <taxon>Escalloniaceae</taxon>
        <taxon>Escallonia</taxon>
    </lineage>
</organism>
<dbReference type="Proteomes" id="UP001188597">
    <property type="component" value="Unassembled WGS sequence"/>
</dbReference>
<dbReference type="GO" id="GO:0004534">
    <property type="term" value="F:5'-3' RNA exonuclease activity"/>
    <property type="evidence" value="ECO:0007669"/>
    <property type="project" value="TreeGrafter"/>
</dbReference>
<name>A0AA88V364_9ASTE</name>
<accession>A0AA88V364</accession>
<sequence>MSRQLFDKWCSYKHNACVRLGYVVVGTLAKFIIIKLKDVILMNGLTAPLNMQAHYVSFSAHAVRSTDDRTTRHQLDDAQSSLSRSFRDSSAIALPQLRYCLPWEASTFNFVNTFHLKHGTNDDPLIGLEQLYECVESLMDEETGVPALQVHDGATVKVYFSALESRSHQLYGPRLDSGCDSKFQQGDAESGARIRACNR</sequence>
<dbReference type="GO" id="GO:0005847">
    <property type="term" value="C:mRNA cleavage and polyadenylation specificity factor complex"/>
    <property type="evidence" value="ECO:0007669"/>
    <property type="project" value="TreeGrafter"/>
</dbReference>
<dbReference type="AlphaFoldDB" id="A0AA88V364"/>
<evidence type="ECO:0000313" key="2">
    <source>
        <dbReference type="Proteomes" id="UP001188597"/>
    </source>
</evidence>
<dbReference type="Gene3D" id="3.40.50.10890">
    <property type="match status" value="1"/>
</dbReference>
<dbReference type="SUPFAM" id="SSF56281">
    <property type="entry name" value="Metallo-hydrolase/oxidoreductase"/>
    <property type="match status" value="1"/>
</dbReference>
<gene>
    <name evidence="1" type="ORF">RJ639_024636</name>
</gene>
<dbReference type="EMBL" id="JAVXUP010003049">
    <property type="protein sequence ID" value="KAK3000278.1"/>
    <property type="molecule type" value="Genomic_DNA"/>
</dbReference>
<reference evidence="1" key="1">
    <citation type="submission" date="2022-12" db="EMBL/GenBank/DDBJ databases">
        <title>Draft genome assemblies for two species of Escallonia (Escalloniales).</title>
        <authorList>
            <person name="Chanderbali A."/>
            <person name="Dervinis C."/>
            <person name="Anghel I."/>
            <person name="Soltis D."/>
            <person name="Soltis P."/>
            <person name="Zapata F."/>
        </authorList>
    </citation>
    <scope>NUCLEOTIDE SEQUENCE</scope>
    <source>
        <strain evidence="1">UCBG64.0493</strain>
        <tissue evidence="1">Leaf</tissue>
    </source>
</reference>
<dbReference type="InterPro" id="IPR036866">
    <property type="entry name" value="RibonucZ/Hydroxyglut_hydro"/>
</dbReference>
<proteinExistence type="predicted"/>
<dbReference type="InterPro" id="IPR050698">
    <property type="entry name" value="MBL"/>
</dbReference>